<evidence type="ECO:0000256" key="1">
    <source>
        <dbReference type="ARBA" id="ARBA00001933"/>
    </source>
</evidence>
<dbReference type="EC" id="2.6.1.-" evidence="6"/>
<dbReference type="CDD" id="cd00609">
    <property type="entry name" value="AAT_like"/>
    <property type="match status" value="1"/>
</dbReference>
<dbReference type="OrthoDB" id="9802328at2"/>
<dbReference type="InterPro" id="IPR004839">
    <property type="entry name" value="Aminotransferase_I/II_large"/>
</dbReference>
<evidence type="ECO:0000256" key="5">
    <source>
        <dbReference type="ARBA" id="ARBA00022898"/>
    </source>
</evidence>
<organism evidence="8 9">
    <name type="scientific">Thomasclavelia cocleata</name>
    <dbReference type="NCBI Taxonomy" id="69824"/>
    <lineage>
        <taxon>Bacteria</taxon>
        <taxon>Bacillati</taxon>
        <taxon>Bacillota</taxon>
        <taxon>Erysipelotrichia</taxon>
        <taxon>Erysipelotrichales</taxon>
        <taxon>Coprobacillaceae</taxon>
        <taxon>Thomasclavelia</taxon>
    </lineage>
</organism>
<dbReference type="PANTHER" id="PTHR46383">
    <property type="entry name" value="ASPARTATE AMINOTRANSFERASE"/>
    <property type="match status" value="1"/>
</dbReference>
<protein>
    <recommendedName>
        <fullName evidence="6">Aminotransferase</fullName>
        <ecNumber evidence="6">2.6.1.-</ecNumber>
    </recommendedName>
</protein>
<dbReference type="PROSITE" id="PS00105">
    <property type="entry name" value="AA_TRANSFER_CLASS_1"/>
    <property type="match status" value="1"/>
</dbReference>
<keyword evidence="5" id="KW-0663">Pyridoxal phosphate</keyword>
<dbReference type="SUPFAM" id="SSF53383">
    <property type="entry name" value="PLP-dependent transferases"/>
    <property type="match status" value="1"/>
</dbReference>
<keyword evidence="4 6" id="KW-0808">Transferase</keyword>
<dbReference type="GO" id="GO:0008483">
    <property type="term" value="F:transaminase activity"/>
    <property type="evidence" value="ECO:0007669"/>
    <property type="project" value="UniProtKB-KW"/>
</dbReference>
<evidence type="ECO:0000259" key="7">
    <source>
        <dbReference type="Pfam" id="PF00155"/>
    </source>
</evidence>
<dbReference type="Pfam" id="PF00155">
    <property type="entry name" value="Aminotran_1_2"/>
    <property type="match status" value="1"/>
</dbReference>
<evidence type="ECO:0000313" key="9">
    <source>
        <dbReference type="Proteomes" id="UP000198558"/>
    </source>
</evidence>
<evidence type="ECO:0000256" key="3">
    <source>
        <dbReference type="ARBA" id="ARBA00022576"/>
    </source>
</evidence>
<reference evidence="9" key="1">
    <citation type="submission" date="2016-10" db="EMBL/GenBank/DDBJ databases">
        <authorList>
            <person name="Varghese N."/>
            <person name="Submissions S."/>
        </authorList>
    </citation>
    <scope>NUCLEOTIDE SEQUENCE [LARGE SCALE GENOMIC DNA]</scope>
    <source>
        <strain evidence="9">DSM 1551</strain>
    </source>
</reference>
<evidence type="ECO:0000256" key="4">
    <source>
        <dbReference type="ARBA" id="ARBA00022679"/>
    </source>
</evidence>
<dbReference type="InterPro" id="IPR015424">
    <property type="entry name" value="PyrdxlP-dep_Trfase"/>
</dbReference>
<dbReference type="InterPro" id="IPR015422">
    <property type="entry name" value="PyrdxlP-dep_Trfase_small"/>
</dbReference>
<dbReference type="RefSeq" id="WP_092356000.1">
    <property type="nucleotide sequence ID" value="NZ_FOIN01000039.1"/>
</dbReference>
<gene>
    <name evidence="8" type="ORF">SAMN04489758_13917</name>
</gene>
<keyword evidence="9" id="KW-1185">Reference proteome</keyword>
<dbReference type="Proteomes" id="UP000198558">
    <property type="component" value="Unassembled WGS sequence"/>
</dbReference>
<sequence length="404" mass="45045">MKSKMKKEFLNFEGGLFSEVEKADVGDSYTKMAEAGVALMGWADPFMPDFSIPSHIMDKTIEAIKSPISSHYTAPTGNMELREVICSRFLEKYGVEIIPERNVIITPGSDSALFFAMFPFLQKDDEVIIPCPSYPNNMQNIKMMQATPVVYKLESNNDYQIEMESLEALVTDKTKMIVLTHPNNPTTTVYSKESLEAIRTIVLKYNLVLVCDQAFDDFTFENEYIAPMSLPDMFEHTITVCSISKGMGLSGYRVGYIIASDKIMDVMYGCAVSVVGATNTVSQIAAVEAFKHPEFMELFEKSYDYRRHQAYKILNNIPGVKLKLPESGFLAWVDVSELGDSSTICKRIVDEAKVAVNDGVNYGPGGEGHIRIVLGVYRDNEVVVEALEGMAQVLNKIALEKGIK</sequence>
<keyword evidence="3 6" id="KW-0032">Aminotransferase</keyword>
<evidence type="ECO:0000256" key="6">
    <source>
        <dbReference type="RuleBase" id="RU000481"/>
    </source>
</evidence>
<name>A0A1I0GZZ9_9FIRM</name>
<evidence type="ECO:0000313" key="8">
    <source>
        <dbReference type="EMBL" id="SET77009.1"/>
    </source>
</evidence>
<proteinExistence type="inferred from homology"/>
<dbReference type="EMBL" id="FOIN01000039">
    <property type="protein sequence ID" value="SET77009.1"/>
    <property type="molecule type" value="Genomic_DNA"/>
</dbReference>
<accession>A0A1I0GZZ9</accession>
<dbReference type="GO" id="GO:0030170">
    <property type="term" value="F:pyridoxal phosphate binding"/>
    <property type="evidence" value="ECO:0007669"/>
    <property type="project" value="InterPro"/>
</dbReference>
<dbReference type="PANTHER" id="PTHR46383:SF1">
    <property type="entry name" value="ASPARTATE AMINOTRANSFERASE"/>
    <property type="match status" value="1"/>
</dbReference>
<evidence type="ECO:0000256" key="2">
    <source>
        <dbReference type="ARBA" id="ARBA00007441"/>
    </source>
</evidence>
<dbReference type="InterPro" id="IPR050596">
    <property type="entry name" value="AspAT/PAT-like"/>
</dbReference>
<dbReference type="GeneID" id="78289252"/>
<dbReference type="InterPro" id="IPR015421">
    <property type="entry name" value="PyrdxlP-dep_Trfase_major"/>
</dbReference>
<dbReference type="GO" id="GO:0006520">
    <property type="term" value="P:amino acid metabolic process"/>
    <property type="evidence" value="ECO:0007669"/>
    <property type="project" value="InterPro"/>
</dbReference>
<dbReference type="Gene3D" id="3.90.1150.10">
    <property type="entry name" value="Aspartate Aminotransferase, domain 1"/>
    <property type="match status" value="1"/>
</dbReference>
<dbReference type="AlphaFoldDB" id="A0A1I0GZZ9"/>
<dbReference type="Gene3D" id="3.40.640.10">
    <property type="entry name" value="Type I PLP-dependent aspartate aminotransferase-like (Major domain)"/>
    <property type="match status" value="1"/>
</dbReference>
<dbReference type="InterPro" id="IPR004838">
    <property type="entry name" value="NHTrfase_class1_PyrdxlP-BS"/>
</dbReference>
<comment type="similarity">
    <text evidence="2 6">Belongs to the class-I pyridoxal-phosphate-dependent aminotransferase family.</text>
</comment>
<dbReference type="PRINTS" id="PR00753">
    <property type="entry name" value="ACCSYNTHASE"/>
</dbReference>
<comment type="cofactor">
    <cofactor evidence="1 6">
        <name>pyridoxal 5'-phosphate</name>
        <dbReference type="ChEBI" id="CHEBI:597326"/>
    </cofactor>
</comment>
<feature type="domain" description="Aminotransferase class I/classII large" evidence="7">
    <location>
        <begin position="52"/>
        <end position="386"/>
    </location>
</feature>